<feature type="compositionally biased region" description="Pro residues" evidence="2">
    <location>
        <begin position="259"/>
        <end position="271"/>
    </location>
</feature>
<dbReference type="PANTHER" id="PTHR24637:SF236">
    <property type="entry name" value="NEMATODE CUTICLE COLLAGEN N-TERMINAL DOMAIN-CONTAINING PROTEIN"/>
    <property type="match status" value="1"/>
</dbReference>
<sequence>MADKPSPVSHRSVNFSVFLSGLALITLIASMPVLFTLMNSIEEELEQSRVNYEEMSKLMWKDLVREGQQDVRIRRQSNNANSATGQSSDANSASEYVDRAGPLSSGGNRAQAACPVGPKGPRGSKGVAGNNGIDGIPGKNGLSASGSDSYSDGVCSPCPAGPPGLPGYKGIKGPRGPMGNKGASGNPGHDGSAGEPGQDGNPGYPGPPGSPGAKGIPGENKVESTKGAPGERGEMGPQGMPGEDGLPGERGDDGKIGPQGPPGEAGPPGEPGPDGHPGLAGKIGSNGRDAEYCPCPDRSKKGDGYEIRTSEERTVGLSASAGSASSDSAASARNSAPIEVDKQESSAGVAATAVLSVSDSGANGRNSVQSESNRQEGNTGVAASAGFGQNDSAASGRNLAPSELDEQDSRAISPGVLPAPAGDVNDAAGPRGVAPDKPASSPNQGNSKIDLTSVVDGQDSTLINVGVILPGSNDVNGGTSAVAPEKSAVVENQNGNVVTDVPGITKEKARFNKLALARALRQRVLLA</sequence>
<reference evidence="5 6" key="1">
    <citation type="submission" date="2013-11" db="EMBL/GenBank/DDBJ databases">
        <title>Draft genome of the bovine lungworm Dictyocaulus viviparus.</title>
        <authorList>
            <person name="Mitreva M."/>
        </authorList>
    </citation>
    <scope>NUCLEOTIDE SEQUENCE [LARGE SCALE GENOMIC DNA]</scope>
    <source>
        <strain evidence="5 6">HannoverDv2000</strain>
    </source>
</reference>
<dbReference type="Pfam" id="PF01391">
    <property type="entry name" value="Collagen"/>
    <property type="match status" value="1"/>
</dbReference>
<accession>A0A0D8XRY0</accession>
<feature type="compositionally biased region" description="Basic and acidic residues" evidence="2">
    <location>
        <begin position="297"/>
        <end position="314"/>
    </location>
</feature>
<name>A0A0D8XRY0_DICVI</name>
<feature type="domain" description="Nematode cuticle collagen N-terminal" evidence="4">
    <location>
        <begin position="11"/>
        <end position="63"/>
    </location>
</feature>
<dbReference type="STRING" id="29172.A0A0D8XRY0"/>
<keyword evidence="6" id="KW-1185">Reference proteome</keyword>
<dbReference type="InterPro" id="IPR002486">
    <property type="entry name" value="Col_cuticle_N"/>
</dbReference>
<dbReference type="PANTHER" id="PTHR24637">
    <property type="entry name" value="COLLAGEN"/>
    <property type="match status" value="1"/>
</dbReference>
<dbReference type="InterPro" id="IPR008160">
    <property type="entry name" value="Collagen"/>
</dbReference>
<feature type="compositionally biased region" description="Polar residues" evidence="2">
    <location>
        <begin position="355"/>
        <end position="378"/>
    </location>
</feature>
<dbReference type="Proteomes" id="UP000053766">
    <property type="component" value="Unassembled WGS sequence"/>
</dbReference>
<feature type="compositionally biased region" description="Basic and acidic residues" evidence="2">
    <location>
        <begin position="220"/>
        <end position="234"/>
    </location>
</feature>
<feature type="region of interest" description="Disordered" evidence="2">
    <location>
        <begin position="74"/>
        <end position="153"/>
    </location>
</feature>
<dbReference type="AlphaFoldDB" id="A0A0D8XRY0"/>
<evidence type="ECO:0000256" key="3">
    <source>
        <dbReference type="SAM" id="Phobius"/>
    </source>
</evidence>
<protein>
    <submittedName>
        <fullName evidence="5">Nematode cuticle collagen domain protein</fullName>
    </submittedName>
</protein>
<feature type="compositionally biased region" description="Polar residues" evidence="2">
    <location>
        <begin position="440"/>
        <end position="450"/>
    </location>
</feature>
<evidence type="ECO:0000256" key="1">
    <source>
        <dbReference type="ARBA" id="ARBA00022737"/>
    </source>
</evidence>
<feature type="compositionally biased region" description="Polar residues" evidence="2">
    <location>
        <begin position="76"/>
        <end position="94"/>
    </location>
</feature>
<keyword evidence="3" id="KW-1133">Transmembrane helix</keyword>
<keyword evidence="1" id="KW-0677">Repeat</keyword>
<evidence type="ECO:0000256" key="2">
    <source>
        <dbReference type="SAM" id="MobiDB-lite"/>
    </source>
</evidence>
<feature type="region of interest" description="Disordered" evidence="2">
    <location>
        <begin position="166"/>
        <end position="450"/>
    </location>
</feature>
<feature type="transmembrane region" description="Helical" evidence="3">
    <location>
        <begin position="12"/>
        <end position="35"/>
    </location>
</feature>
<dbReference type="EMBL" id="KN716424">
    <property type="protein sequence ID" value="KJH45146.1"/>
    <property type="molecule type" value="Genomic_DNA"/>
</dbReference>
<keyword evidence="5" id="KW-0176">Collagen</keyword>
<proteinExistence type="predicted"/>
<dbReference type="GO" id="GO:0042302">
    <property type="term" value="F:structural constituent of cuticle"/>
    <property type="evidence" value="ECO:0007669"/>
    <property type="project" value="InterPro"/>
</dbReference>
<evidence type="ECO:0000313" key="6">
    <source>
        <dbReference type="Proteomes" id="UP000053766"/>
    </source>
</evidence>
<feature type="compositionally biased region" description="Low complexity" evidence="2">
    <location>
        <begin position="318"/>
        <end position="336"/>
    </location>
</feature>
<evidence type="ECO:0000259" key="4">
    <source>
        <dbReference type="SMART" id="SM01088"/>
    </source>
</evidence>
<dbReference type="OrthoDB" id="6380629at2759"/>
<gene>
    <name evidence="5" type="ORF">DICVIV_08812</name>
</gene>
<evidence type="ECO:0000313" key="5">
    <source>
        <dbReference type="EMBL" id="KJH45146.1"/>
    </source>
</evidence>
<keyword evidence="3" id="KW-0472">Membrane</keyword>
<dbReference type="SMART" id="SM01088">
    <property type="entry name" value="Col_cuticle_N"/>
    <property type="match status" value="1"/>
</dbReference>
<reference evidence="6" key="2">
    <citation type="journal article" date="2016" name="Sci. Rep.">
        <title>Dictyocaulus viviparus genome, variome and transcriptome elucidate lungworm biology and support future intervention.</title>
        <authorList>
            <person name="McNulty S.N."/>
            <person name="Strube C."/>
            <person name="Rosa B.A."/>
            <person name="Martin J.C."/>
            <person name="Tyagi R."/>
            <person name="Choi Y.J."/>
            <person name="Wang Q."/>
            <person name="Hallsworth Pepin K."/>
            <person name="Zhang X."/>
            <person name="Ozersky P."/>
            <person name="Wilson R.K."/>
            <person name="Sternberg P.W."/>
            <person name="Gasser R.B."/>
            <person name="Mitreva M."/>
        </authorList>
    </citation>
    <scope>NUCLEOTIDE SEQUENCE [LARGE SCALE GENOMIC DNA]</scope>
    <source>
        <strain evidence="6">HannoverDv2000</strain>
    </source>
</reference>
<keyword evidence="3" id="KW-0812">Transmembrane</keyword>
<organism evidence="5 6">
    <name type="scientific">Dictyocaulus viviparus</name>
    <name type="common">Bovine lungworm</name>
    <dbReference type="NCBI Taxonomy" id="29172"/>
    <lineage>
        <taxon>Eukaryota</taxon>
        <taxon>Metazoa</taxon>
        <taxon>Ecdysozoa</taxon>
        <taxon>Nematoda</taxon>
        <taxon>Chromadorea</taxon>
        <taxon>Rhabditida</taxon>
        <taxon>Rhabditina</taxon>
        <taxon>Rhabditomorpha</taxon>
        <taxon>Strongyloidea</taxon>
        <taxon>Metastrongylidae</taxon>
        <taxon>Dictyocaulus</taxon>
    </lineage>
</organism>
<dbReference type="GO" id="GO:0005581">
    <property type="term" value="C:collagen trimer"/>
    <property type="evidence" value="ECO:0007669"/>
    <property type="project" value="UniProtKB-KW"/>
</dbReference>